<dbReference type="AlphaFoldDB" id="A0A4P8YL16"/>
<keyword evidence="1" id="KW-0472">Membrane</keyword>
<gene>
    <name evidence="2" type="ORF">FEM41_18180</name>
</gene>
<accession>A0A4P8YL16</accession>
<dbReference type="OrthoDB" id="6199137at2"/>
<dbReference type="EMBL" id="CP040428">
    <property type="protein sequence ID" value="QCT21439.1"/>
    <property type="molecule type" value="Genomic_DNA"/>
</dbReference>
<sequence>MNNPLWKRLLWLVAIWGASVMALGVVSLALRLLMSAAGLKS</sequence>
<evidence type="ECO:0000313" key="3">
    <source>
        <dbReference type="Proteomes" id="UP000302163"/>
    </source>
</evidence>
<organism evidence="2 3">
    <name type="scientific">Jejubacter calystegiae</name>
    <dbReference type="NCBI Taxonomy" id="2579935"/>
    <lineage>
        <taxon>Bacteria</taxon>
        <taxon>Pseudomonadati</taxon>
        <taxon>Pseudomonadota</taxon>
        <taxon>Gammaproteobacteria</taxon>
        <taxon>Enterobacterales</taxon>
        <taxon>Enterobacteriaceae</taxon>
        <taxon>Jejubacter</taxon>
    </lineage>
</organism>
<keyword evidence="3" id="KW-1185">Reference proteome</keyword>
<dbReference type="RefSeq" id="WP_138097595.1">
    <property type="nucleotide sequence ID" value="NZ_CP040428.1"/>
</dbReference>
<proteinExistence type="predicted"/>
<dbReference type="Proteomes" id="UP000302163">
    <property type="component" value="Chromosome"/>
</dbReference>
<reference evidence="2 3" key="1">
    <citation type="submission" date="2019-05" db="EMBL/GenBank/DDBJ databases">
        <title>Complete genome sequence of Izhakiella calystegiae KSNA2, an endophyte isolated from beach morning glory (Calystegia soldanella).</title>
        <authorList>
            <person name="Jiang L."/>
            <person name="Jeong J.C."/>
            <person name="Kim C.Y."/>
            <person name="Kim D.H."/>
            <person name="Kim S.W."/>
            <person name="Lee j."/>
        </authorList>
    </citation>
    <scope>NUCLEOTIDE SEQUENCE [LARGE SCALE GENOMIC DNA]</scope>
    <source>
        <strain evidence="2 3">KSNA2</strain>
    </source>
</reference>
<name>A0A4P8YL16_9ENTR</name>
<dbReference type="KEGG" id="izh:FEM41_18180"/>
<dbReference type="InterPro" id="IPR018895">
    <property type="entry name" value="DUF2474"/>
</dbReference>
<protein>
    <submittedName>
        <fullName evidence="2">DUF2474 domain-containing protein</fullName>
    </submittedName>
</protein>
<evidence type="ECO:0000313" key="2">
    <source>
        <dbReference type="EMBL" id="QCT21439.1"/>
    </source>
</evidence>
<dbReference type="Pfam" id="PF10617">
    <property type="entry name" value="DUF2474"/>
    <property type="match status" value="1"/>
</dbReference>
<keyword evidence="1" id="KW-1133">Transmembrane helix</keyword>
<feature type="transmembrane region" description="Helical" evidence="1">
    <location>
        <begin position="12"/>
        <end position="33"/>
    </location>
</feature>
<keyword evidence="1" id="KW-0812">Transmembrane</keyword>
<evidence type="ECO:0000256" key="1">
    <source>
        <dbReference type="SAM" id="Phobius"/>
    </source>
</evidence>